<feature type="compositionally biased region" description="Low complexity" evidence="1">
    <location>
        <begin position="199"/>
        <end position="218"/>
    </location>
</feature>
<dbReference type="PANTHER" id="PTHR33318:SF7">
    <property type="entry name" value="PROTEIN JASON"/>
    <property type="match status" value="1"/>
</dbReference>
<keyword evidence="2" id="KW-0812">Transmembrane</keyword>
<proteinExistence type="predicted"/>
<evidence type="ECO:0000256" key="2">
    <source>
        <dbReference type="SAM" id="Phobius"/>
    </source>
</evidence>
<feature type="compositionally biased region" description="Polar residues" evidence="1">
    <location>
        <begin position="423"/>
        <end position="432"/>
    </location>
</feature>
<gene>
    <name evidence="3" type="ORF">PHJA_001407400</name>
</gene>
<evidence type="ECO:0000313" key="4">
    <source>
        <dbReference type="Proteomes" id="UP000653305"/>
    </source>
</evidence>
<evidence type="ECO:0000256" key="1">
    <source>
        <dbReference type="SAM" id="MobiDB-lite"/>
    </source>
</evidence>
<dbReference type="AlphaFoldDB" id="A0A830C3B0"/>
<reference evidence="3" key="1">
    <citation type="submission" date="2020-07" db="EMBL/GenBank/DDBJ databases">
        <title>Ethylene signaling mediates host invasion by parasitic plants.</title>
        <authorList>
            <person name="Yoshida S."/>
        </authorList>
    </citation>
    <scope>NUCLEOTIDE SEQUENCE</scope>
    <source>
        <strain evidence="3">Okayama</strain>
    </source>
</reference>
<feature type="region of interest" description="Disordered" evidence="1">
    <location>
        <begin position="415"/>
        <end position="438"/>
    </location>
</feature>
<feature type="region of interest" description="Disordered" evidence="1">
    <location>
        <begin position="196"/>
        <end position="236"/>
    </location>
</feature>
<dbReference type="PANTHER" id="PTHR33318">
    <property type="entry name" value="ASPARTYL/GLUTAMYL-TRNA(ASN/GLN) AMIDOTRANSFERASE SUBUNIT"/>
    <property type="match status" value="1"/>
</dbReference>
<evidence type="ECO:0008006" key="5">
    <source>
        <dbReference type="Google" id="ProtNLM"/>
    </source>
</evidence>
<protein>
    <recommendedName>
        <fullName evidence="5">Protein JASON</fullName>
    </recommendedName>
</protein>
<keyword evidence="4" id="KW-1185">Reference proteome</keyword>
<evidence type="ECO:0000313" key="3">
    <source>
        <dbReference type="EMBL" id="GFP92632.1"/>
    </source>
</evidence>
<organism evidence="3 4">
    <name type="scientific">Phtheirospermum japonicum</name>
    <dbReference type="NCBI Taxonomy" id="374723"/>
    <lineage>
        <taxon>Eukaryota</taxon>
        <taxon>Viridiplantae</taxon>
        <taxon>Streptophyta</taxon>
        <taxon>Embryophyta</taxon>
        <taxon>Tracheophyta</taxon>
        <taxon>Spermatophyta</taxon>
        <taxon>Magnoliopsida</taxon>
        <taxon>eudicotyledons</taxon>
        <taxon>Gunneridae</taxon>
        <taxon>Pentapetalae</taxon>
        <taxon>asterids</taxon>
        <taxon>lamiids</taxon>
        <taxon>Lamiales</taxon>
        <taxon>Orobanchaceae</taxon>
        <taxon>Orobanchaceae incertae sedis</taxon>
        <taxon>Phtheirospermum</taxon>
    </lineage>
</organism>
<keyword evidence="2" id="KW-0472">Membrane</keyword>
<feature type="transmembrane region" description="Helical" evidence="2">
    <location>
        <begin position="15"/>
        <end position="37"/>
    </location>
</feature>
<name>A0A830C3B0_9LAMI</name>
<dbReference type="GO" id="GO:0007142">
    <property type="term" value="P:male meiosis II"/>
    <property type="evidence" value="ECO:0007669"/>
    <property type="project" value="InterPro"/>
</dbReference>
<sequence length="438" mass="48344">MVRSWFSAEKEKDDGVAAVGFVRLVFAAAMGCLFGCFRIRESRSRVISAPAKFLKECGTLPETPVEIRKASANWVDTSAKTEESLNFNSWLPTASFEQLKLGKQPDQSPPHVEYCEESATETSCLLNSPSSCMTDGHDTRRISISPIQSSDTQNVITDVPDIATHSPAISSISPEILATSLRGKNKSVRFEFQSDNSIASSETSSQRSKSSRSAGNSSESKHSPYPTPLKLTDEMQTPGTLFPAYSNNMVDGKANRVRSQYVYSVLNPIENPSMWVDLKNQDSEFKPNDEESLISIPMSDTSVKELSVGENEKSLPDDQNGNDEQFGSFPVENVHFGRTPGDRPIMGLVAAHWNDDDLSRVSPKWWDGNGIPNSTSKYKEDQKVSWHATPFEVRLEKALSEDTRKLISGTAPVVYNENEESDTASSQVQSSDFVLMKA</sequence>
<dbReference type="Proteomes" id="UP000653305">
    <property type="component" value="Unassembled WGS sequence"/>
</dbReference>
<dbReference type="OrthoDB" id="1932581at2759"/>
<keyword evidence="2" id="KW-1133">Transmembrane helix</keyword>
<dbReference type="InterPro" id="IPR039300">
    <property type="entry name" value="JASON"/>
</dbReference>
<comment type="caution">
    <text evidence="3">The sequence shown here is derived from an EMBL/GenBank/DDBJ whole genome shotgun (WGS) entry which is preliminary data.</text>
</comment>
<accession>A0A830C3B0</accession>
<dbReference type="EMBL" id="BMAC01000285">
    <property type="protein sequence ID" value="GFP92632.1"/>
    <property type="molecule type" value="Genomic_DNA"/>
</dbReference>